<keyword evidence="6" id="KW-1185">Reference proteome</keyword>
<feature type="domain" description="Peptidase M16 C-terminal" evidence="4">
    <location>
        <begin position="178"/>
        <end position="351"/>
    </location>
</feature>
<sequence length="426" mass="46217">MQETLRDPPRAAGPRVEVLPNGLRVAVERVHHARSVAVGVWLGAGSLYERPGEAGAAHFLEHMLFKGTIRRSGRALADLMDATGGEFNAVTGRETTCYYGWVLADQWPRAVSILAELLLESRIDAAAVEQERLVILEEIRGEEEAPESRALMDLDRLLWGRHPYGRPIAGTVRSASRLTREQLLRLKEELYTPDNAVVSLAGNVDPDAAVEAVRAAFGGWTGRRARRPGRPPRPVGGVGVRRRRLDQAHLVFGSPGPGLGTRELYPALVLSTLLGGGQSSRLFQRIREDEALAYTVYSFHEAYRGSGAAGVYAAVRPDGAVRAASLIRAEFERLAQGPIDPGELERARMQLKSSVVFGLESMVERMNRMGEQLLLLGRVTDPEELIARIDAVTAEDVQAAARAIWGAGPLVTAAVGPVSRPDIAGV</sequence>
<evidence type="ECO:0000259" key="4">
    <source>
        <dbReference type="Pfam" id="PF05193"/>
    </source>
</evidence>
<dbReference type="EMBL" id="AP025628">
    <property type="protein sequence ID" value="BDG61628.1"/>
    <property type="molecule type" value="Genomic_DNA"/>
</dbReference>
<evidence type="ECO:0000256" key="1">
    <source>
        <dbReference type="ARBA" id="ARBA00007261"/>
    </source>
</evidence>
<dbReference type="Pfam" id="PF00675">
    <property type="entry name" value="Peptidase_M16"/>
    <property type="match status" value="1"/>
</dbReference>
<dbReference type="KEGG" id="cmic:caldi_27180"/>
<gene>
    <name evidence="5" type="ORF">caldi_27180</name>
</gene>
<dbReference type="PROSITE" id="PS00143">
    <property type="entry name" value="INSULINASE"/>
    <property type="match status" value="1"/>
</dbReference>
<proteinExistence type="inferred from homology"/>
<evidence type="ECO:0000313" key="6">
    <source>
        <dbReference type="Proteomes" id="UP001163687"/>
    </source>
</evidence>
<dbReference type="InterPro" id="IPR007863">
    <property type="entry name" value="Peptidase_M16_C"/>
</dbReference>
<reference evidence="5" key="1">
    <citation type="submission" date="2022-03" db="EMBL/GenBank/DDBJ databases">
        <title>Complete genome sequence of Caldinitratiruptor microaerophilus.</title>
        <authorList>
            <person name="Mukaiyama R."/>
            <person name="Nishiyama T."/>
            <person name="Ueda K."/>
        </authorList>
    </citation>
    <scope>NUCLEOTIDE SEQUENCE</scope>
    <source>
        <strain evidence="5">JCM 16183</strain>
    </source>
</reference>
<evidence type="ECO:0000259" key="3">
    <source>
        <dbReference type="Pfam" id="PF00675"/>
    </source>
</evidence>
<dbReference type="InterPro" id="IPR050361">
    <property type="entry name" value="MPP/UQCRC_Complex"/>
</dbReference>
<dbReference type="InterPro" id="IPR001431">
    <property type="entry name" value="Pept_M16_Zn_BS"/>
</dbReference>
<organism evidence="5 6">
    <name type="scientific">Caldinitratiruptor microaerophilus</name>
    <dbReference type="NCBI Taxonomy" id="671077"/>
    <lineage>
        <taxon>Bacteria</taxon>
        <taxon>Bacillati</taxon>
        <taxon>Bacillota</taxon>
        <taxon>Clostridia</taxon>
        <taxon>Eubacteriales</taxon>
        <taxon>Symbiobacteriaceae</taxon>
        <taxon>Caldinitratiruptor</taxon>
    </lineage>
</organism>
<evidence type="ECO:0000313" key="5">
    <source>
        <dbReference type="EMBL" id="BDG61628.1"/>
    </source>
</evidence>
<comment type="similarity">
    <text evidence="1 2">Belongs to the peptidase M16 family.</text>
</comment>
<dbReference type="GO" id="GO:0006508">
    <property type="term" value="P:proteolysis"/>
    <property type="evidence" value="ECO:0007669"/>
    <property type="project" value="InterPro"/>
</dbReference>
<accession>A0AA35CNF5</accession>
<protein>
    <submittedName>
        <fullName evidence="5">Peptidase M16</fullName>
    </submittedName>
</protein>
<dbReference type="InterPro" id="IPR011765">
    <property type="entry name" value="Pept_M16_N"/>
</dbReference>
<dbReference type="GO" id="GO:0004222">
    <property type="term" value="F:metalloendopeptidase activity"/>
    <property type="evidence" value="ECO:0007669"/>
    <property type="project" value="InterPro"/>
</dbReference>
<dbReference type="Proteomes" id="UP001163687">
    <property type="component" value="Chromosome"/>
</dbReference>
<dbReference type="PANTHER" id="PTHR11851:SF49">
    <property type="entry name" value="MITOCHONDRIAL-PROCESSING PEPTIDASE SUBUNIT ALPHA"/>
    <property type="match status" value="1"/>
</dbReference>
<dbReference type="PANTHER" id="PTHR11851">
    <property type="entry name" value="METALLOPROTEASE"/>
    <property type="match status" value="1"/>
</dbReference>
<dbReference type="GO" id="GO:0046872">
    <property type="term" value="F:metal ion binding"/>
    <property type="evidence" value="ECO:0007669"/>
    <property type="project" value="InterPro"/>
</dbReference>
<feature type="domain" description="Peptidase M16 N-terminal" evidence="3">
    <location>
        <begin position="24"/>
        <end position="171"/>
    </location>
</feature>
<dbReference type="Gene3D" id="3.30.830.10">
    <property type="entry name" value="Metalloenzyme, LuxS/M16 peptidase-like"/>
    <property type="match status" value="2"/>
</dbReference>
<evidence type="ECO:0000256" key="2">
    <source>
        <dbReference type="RuleBase" id="RU004447"/>
    </source>
</evidence>
<dbReference type="InterPro" id="IPR011249">
    <property type="entry name" value="Metalloenz_LuxS/M16"/>
</dbReference>
<dbReference type="AlphaFoldDB" id="A0AA35CNF5"/>
<dbReference type="Pfam" id="PF05193">
    <property type="entry name" value="Peptidase_M16_C"/>
    <property type="match status" value="1"/>
</dbReference>
<dbReference type="RefSeq" id="WP_264842265.1">
    <property type="nucleotide sequence ID" value="NZ_AP025628.1"/>
</dbReference>
<dbReference type="SUPFAM" id="SSF63411">
    <property type="entry name" value="LuxS/MPP-like metallohydrolase"/>
    <property type="match status" value="2"/>
</dbReference>
<name>A0AA35CNF5_9FIRM</name>